<evidence type="ECO:0000313" key="2">
    <source>
        <dbReference type="Proteomes" id="UP000704712"/>
    </source>
</evidence>
<organism evidence="1 2">
    <name type="scientific">Phytophthora infestans</name>
    <name type="common">Potato late blight agent</name>
    <name type="synonym">Botrytis infestans</name>
    <dbReference type="NCBI Taxonomy" id="4787"/>
    <lineage>
        <taxon>Eukaryota</taxon>
        <taxon>Sar</taxon>
        <taxon>Stramenopiles</taxon>
        <taxon>Oomycota</taxon>
        <taxon>Peronosporomycetes</taxon>
        <taxon>Peronosporales</taxon>
        <taxon>Peronosporaceae</taxon>
        <taxon>Phytophthora</taxon>
    </lineage>
</organism>
<reference evidence="1" key="1">
    <citation type="submission" date="2020-03" db="EMBL/GenBank/DDBJ databases">
        <title>Hybrid Assembly of Korean Phytophthora infestans isolates.</title>
        <authorList>
            <person name="Prokchorchik M."/>
            <person name="Lee Y."/>
            <person name="Seo J."/>
            <person name="Cho J.-H."/>
            <person name="Park Y.-E."/>
            <person name="Jang D.-C."/>
            <person name="Im J.-S."/>
            <person name="Choi J.-G."/>
            <person name="Park H.-J."/>
            <person name="Lee G.-B."/>
            <person name="Lee Y.-G."/>
            <person name="Hong S.-Y."/>
            <person name="Cho K."/>
            <person name="Sohn K.H."/>
        </authorList>
    </citation>
    <scope>NUCLEOTIDE SEQUENCE</scope>
    <source>
        <strain evidence="1">KR_2_A2</strain>
    </source>
</reference>
<protein>
    <submittedName>
        <fullName evidence="1">Uncharacterized protein</fullName>
    </submittedName>
</protein>
<dbReference type="Proteomes" id="UP000704712">
    <property type="component" value="Unassembled WGS sequence"/>
</dbReference>
<dbReference type="AlphaFoldDB" id="A0A8S9UX24"/>
<dbReference type="EMBL" id="JAACNO010000755">
    <property type="protein sequence ID" value="KAF4145210.1"/>
    <property type="molecule type" value="Genomic_DNA"/>
</dbReference>
<sequence length="83" mass="9231">MREEAEVETAAPAGISERDLQRKKKAVLQMEAQIRVIVAPVLLLSPDDICLFIKTPCWFAIVDYVCATQGLSTNTTMCISMTR</sequence>
<gene>
    <name evidence="1" type="ORF">GN958_ATG05595</name>
</gene>
<proteinExistence type="predicted"/>
<name>A0A8S9UX24_PHYIN</name>
<accession>A0A8S9UX24</accession>
<comment type="caution">
    <text evidence="1">The sequence shown here is derived from an EMBL/GenBank/DDBJ whole genome shotgun (WGS) entry which is preliminary data.</text>
</comment>
<evidence type="ECO:0000313" key="1">
    <source>
        <dbReference type="EMBL" id="KAF4145210.1"/>
    </source>
</evidence>